<dbReference type="SUPFAM" id="SSF118215">
    <property type="entry name" value="Proton glutamate symport protein"/>
    <property type="match status" value="1"/>
</dbReference>
<reference evidence="8 9" key="1">
    <citation type="submission" date="2019-04" db="EMBL/GenBank/DDBJ databases">
        <title>Trinickia sp. 7GSK02, isolated from subtropical forest soil.</title>
        <authorList>
            <person name="Gao Z.-H."/>
            <person name="Qiu L.-H."/>
        </authorList>
    </citation>
    <scope>NUCLEOTIDE SEQUENCE [LARGE SCALE GENOMIC DNA]</scope>
    <source>
        <strain evidence="8 9">7GSK02</strain>
    </source>
</reference>
<feature type="transmembrane region" description="Helical" evidence="7">
    <location>
        <begin position="47"/>
        <end position="68"/>
    </location>
</feature>
<feature type="transmembrane region" description="Helical" evidence="7">
    <location>
        <begin position="229"/>
        <end position="249"/>
    </location>
</feature>
<feature type="transmembrane region" description="Helical" evidence="7">
    <location>
        <begin position="318"/>
        <end position="341"/>
    </location>
</feature>
<name>A0A4U1I5W2_9BURK</name>
<feature type="transmembrane region" description="Helical" evidence="7">
    <location>
        <begin position="151"/>
        <end position="168"/>
    </location>
</feature>
<accession>A0A4U1I5W2</accession>
<keyword evidence="2" id="KW-0813">Transport</keyword>
<dbReference type="EMBL" id="SWJE01000006">
    <property type="protein sequence ID" value="TKC88637.1"/>
    <property type="molecule type" value="Genomic_DNA"/>
</dbReference>
<evidence type="ECO:0000313" key="9">
    <source>
        <dbReference type="Proteomes" id="UP000305539"/>
    </source>
</evidence>
<dbReference type="GO" id="GO:0015293">
    <property type="term" value="F:symporter activity"/>
    <property type="evidence" value="ECO:0007669"/>
    <property type="project" value="UniProtKB-KW"/>
</dbReference>
<evidence type="ECO:0000256" key="3">
    <source>
        <dbReference type="ARBA" id="ARBA00022475"/>
    </source>
</evidence>
<dbReference type="AlphaFoldDB" id="A0A4U1I5W2"/>
<dbReference type="RefSeq" id="WP_136894995.1">
    <property type="nucleotide sequence ID" value="NZ_SWJE01000006.1"/>
</dbReference>
<evidence type="ECO:0000256" key="7">
    <source>
        <dbReference type="SAM" id="Phobius"/>
    </source>
</evidence>
<dbReference type="InterPro" id="IPR001991">
    <property type="entry name" value="Na-dicarboxylate_symporter"/>
</dbReference>
<dbReference type="InterPro" id="IPR036458">
    <property type="entry name" value="Na:dicarbo_symporter_sf"/>
</dbReference>
<comment type="subcellular location">
    <subcellularLocation>
        <location evidence="1">Cell membrane</location>
        <topology evidence="1">Multi-pass membrane protein</topology>
    </subcellularLocation>
</comment>
<keyword evidence="5 7" id="KW-1133">Transmembrane helix</keyword>
<keyword evidence="6 7" id="KW-0472">Membrane</keyword>
<dbReference type="Gene3D" id="1.10.3860.10">
    <property type="entry name" value="Sodium:dicarboxylate symporter"/>
    <property type="match status" value="1"/>
</dbReference>
<dbReference type="Proteomes" id="UP000305539">
    <property type="component" value="Unassembled WGS sequence"/>
</dbReference>
<gene>
    <name evidence="8" type="ORF">FAZ69_12815</name>
</gene>
<evidence type="ECO:0000313" key="8">
    <source>
        <dbReference type="EMBL" id="TKC88637.1"/>
    </source>
</evidence>
<dbReference type="Pfam" id="PF00375">
    <property type="entry name" value="SDF"/>
    <property type="match status" value="1"/>
</dbReference>
<sequence length="421" mass="44349">MKRNRLSTWIFAGLIAGIVVGSVIHAATGSPELDKQIAGYFSMLTDIFLRLIKMVIAPLVFTGVVAGMGHTGTPGDVGRIGVRAILWFIAASILSLVLGLALSNLMGLGVGVEVPHGGASTDVSTAAFSLKNFVSHIVPQSIFLAMAQNDIIAILVFALFFGFAVSALREREPAMQALGSAIEGAFKAMLKVTDYVMRFAPLGVFAAVASVVTVQGLGVLSVYGKFIGGVYSGMALLCCLLIGIGFLFIGSEVFRLLGLVKEPMLIAFSTSSSEATFPKMLEQLEEFGISNKITAFVLPLAYSFNADGSMMYQAFASVFLLQAYGIHMSFVQQVGMLFVMLVSSKGIAGVPRASIVVVAATLPLFGIPVEGIALLLAADTFIDMGRTVTNVIGNSIAAAVIAKWELRRAARPSNAVGAFKL</sequence>
<keyword evidence="4 7" id="KW-0812">Transmembrane</keyword>
<evidence type="ECO:0000256" key="6">
    <source>
        <dbReference type="ARBA" id="ARBA00023136"/>
    </source>
</evidence>
<dbReference type="GO" id="GO:0006835">
    <property type="term" value="P:dicarboxylic acid transport"/>
    <property type="evidence" value="ECO:0007669"/>
    <property type="project" value="TreeGrafter"/>
</dbReference>
<feature type="transmembrane region" description="Helical" evidence="7">
    <location>
        <begin position="353"/>
        <end position="377"/>
    </location>
</feature>
<dbReference type="PANTHER" id="PTHR42865">
    <property type="entry name" value="PROTON/GLUTAMATE-ASPARTATE SYMPORTER"/>
    <property type="match status" value="1"/>
</dbReference>
<keyword evidence="9" id="KW-1185">Reference proteome</keyword>
<protein>
    <submittedName>
        <fullName evidence="8">Dicarboxylate/amino acid:cation symporter</fullName>
    </submittedName>
</protein>
<organism evidence="8 9">
    <name type="scientific">Trinickia terrae</name>
    <dbReference type="NCBI Taxonomy" id="2571161"/>
    <lineage>
        <taxon>Bacteria</taxon>
        <taxon>Pseudomonadati</taxon>
        <taxon>Pseudomonadota</taxon>
        <taxon>Betaproteobacteria</taxon>
        <taxon>Burkholderiales</taxon>
        <taxon>Burkholderiaceae</taxon>
        <taxon>Trinickia</taxon>
    </lineage>
</organism>
<dbReference type="PANTHER" id="PTHR42865:SF7">
    <property type="entry name" value="PROTON_GLUTAMATE-ASPARTATE SYMPORTER"/>
    <property type="match status" value="1"/>
</dbReference>
<evidence type="ECO:0000256" key="2">
    <source>
        <dbReference type="ARBA" id="ARBA00022448"/>
    </source>
</evidence>
<feature type="transmembrane region" description="Helical" evidence="7">
    <location>
        <begin position="199"/>
        <end position="223"/>
    </location>
</feature>
<keyword evidence="3" id="KW-1003">Cell membrane</keyword>
<evidence type="ECO:0000256" key="4">
    <source>
        <dbReference type="ARBA" id="ARBA00022692"/>
    </source>
</evidence>
<feature type="transmembrane region" description="Helical" evidence="7">
    <location>
        <begin position="7"/>
        <end position="27"/>
    </location>
</feature>
<dbReference type="GO" id="GO:0005886">
    <property type="term" value="C:plasma membrane"/>
    <property type="evidence" value="ECO:0007669"/>
    <property type="project" value="UniProtKB-SubCell"/>
</dbReference>
<dbReference type="PRINTS" id="PR00173">
    <property type="entry name" value="EDTRNSPORT"/>
</dbReference>
<dbReference type="OrthoDB" id="9766690at2"/>
<comment type="caution">
    <text evidence="8">The sequence shown here is derived from an EMBL/GenBank/DDBJ whole genome shotgun (WGS) entry which is preliminary data.</text>
</comment>
<evidence type="ECO:0000256" key="1">
    <source>
        <dbReference type="ARBA" id="ARBA00004651"/>
    </source>
</evidence>
<feature type="transmembrane region" description="Helical" evidence="7">
    <location>
        <begin position="80"/>
        <end position="102"/>
    </location>
</feature>
<evidence type="ECO:0000256" key="5">
    <source>
        <dbReference type="ARBA" id="ARBA00022989"/>
    </source>
</evidence>
<proteinExistence type="predicted"/>